<feature type="region of interest" description="Disordered" evidence="1">
    <location>
        <begin position="406"/>
        <end position="441"/>
    </location>
</feature>
<gene>
    <name evidence="2" type="ORF">BKE38_18195</name>
</gene>
<dbReference type="RefSeq" id="WP_076958737.1">
    <property type="nucleotide sequence ID" value="NZ_MLCO01000188.1"/>
</dbReference>
<dbReference type="InterPro" id="IPR036890">
    <property type="entry name" value="HATPase_C_sf"/>
</dbReference>
<dbReference type="Proteomes" id="UP000188879">
    <property type="component" value="Unassembled WGS sequence"/>
</dbReference>
<dbReference type="AlphaFoldDB" id="A0A1V2GZ43"/>
<reference evidence="2 3" key="1">
    <citation type="submission" date="2016-10" db="EMBL/GenBank/DDBJ databases">
        <title>Draft Genome sequence of Roseomonas sp. strain M3.</title>
        <authorList>
            <person name="Subhash Y."/>
            <person name="Lee S."/>
        </authorList>
    </citation>
    <scope>NUCLEOTIDE SEQUENCE [LARGE SCALE GENOMIC DNA]</scope>
    <source>
        <strain evidence="2 3">M3</strain>
    </source>
</reference>
<dbReference type="EMBL" id="MLCO01000188">
    <property type="protein sequence ID" value="ONG50454.1"/>
    <property type="molecule type" value="Genomic_DNA"/>
</dbReference>
<organism evidence="2 3">
    <name type="scientific">Teichococcus deserti</name>
    <dbReference type="NCBI Taxonomy" id="1817963"/>
    <lineage>
        <taxon>Bacteria</taxon>
        <taxon>Pseudomonadati</taxon>
        <taxon>Pseudomonadota</taxon>
        <taxon>Alphaproteobacteria</taxon>
        <taxon>Acetobacterales</taxon>
        <taxon>Roseomonadaceae</taxon>
        <taxon>Roseomonas</taxon>
    </lineage>
</organism>
<accession>A0A1V2GZ43</accession>
<proteinExistence type="predicted"/>
<dbReference type="SUPFAM" id="SSF55874">
    <property type="entry name" value="ATPase domain of HSP90 chaperone/DNA topoisomerase II/histidine kinase"/>
    <property type="match status" value="1"/>
</dbReference>
<name>A0A1V2GZ43_9PROT</name>
<protein>
    <submittedName>
        <fullName evidence="2">ATP-binding protein</fullName>
    </submittedName>
</protein>
<evidence type="ECO:0000256" key="1">
    <source>
        <dbReference type="SAM" id="MobiDB-lite"/>
    </source>
</evidence>
<keyword evidence="3" id="KW-1185">Reference proteome</keyword>
<sequence>MRSDDAKVTRLKVQDEDFLVASMIERCPRTMMIRELLQNALEAAATAPAGQRRVEFSALPVEGARKLAIWNSGRGLTGPELFAMCDIAASIRKETGLDRNFGMGAKVAALPSNPRGLRYRSAHQGAVQEVVIGRFGGVYGRLRRPGPDGSPTEVIPATEAARAEGRDPVPDWTEAVLLGQAPAQDTTADPYLGQPRVSPRWLPHTITHRFFRFPDGIEVVLQPGVAGNKAPVALQSLAARLAALTQEAGAGYEAVRLPDGTVLHYAFDPEASLAEARKSLGAVVHRDEIYGLLWAAAWRREAPSFGIPFLSRHVTLLVELPETYPVQPEAYREFLRYRGGSQAQVKLLDFAGLLAKHLPRWLSKKLAEAQPEALYAEEARQTMQELLERLEVARMRPRGQPVVAAAAPAAPASKPSAPSATPAAARAATEAASPPGPPPGPAFEVPPALVLLRDAQEIADRDLTERAAAYYAETHQLHVNLAYPAVALLAERLRALAPPEAEPEVVAEAAQLVAERAMVLRLVRALAHGLAKRGQKAWRDAQVKHVLSPEGLTLAADDNETGWLDSEQAMRTALLMAPAN</sequence>
<feature type="compositionally biased region" description="Low complexity" evidence="1">
    <location>
        <begin position="406"/>
        <end position="433"/>
    </location>
</feature>
<dbReference type="GO" id="GO:0005524">
    <property type="term" value="F:ATP binding"/>
    <property type="evidence" value="ECO:0007669"/>
    <property type="project" value="UniProtKB-KW"/>
</dbReference>
<comment type="caution">
    <text evidence="2">The sequence shown here is derived from an EMBL/GenBank/DDBJ whole genome shotgun (WGS) entry which is preliminary data.</text>
</comment>
<evidence type="ECO:0000313" key="3">
    <source>
        <dbReference type="Proteomes" id="UP000188879"/>
    </source>
</evidence>
<keyword evidence="2" id="KW-0067">ATP-binding</keyword>
<evidence type="ECO:0000313" key="2">
    <source>
        <dbReference type="EMBL" id="ONG50454.1"/>
    </source>
</evidence>
<dbReference type="OrthoDB" id="8404469at2"/>
<keyword evidence="2" id="KW-0547">Nucleotide-binding</keyword>